<dbReference type="PROSITE" id="PS50977">
    <property type="entry name" value="HTH_TETR_2"/>
    <property type="match status" value="1"/>
</dbReference>
<evidence type="ECO:0000259" key="5">
    <source>
        <dbReference type="PROSITE" id="PS50977"/>
    </source>
</evidence>
<dbReference type="PANTHER" id="PTHR30055:SF220">
    <property type="entry name" value="TETR-FAMILY REGULATORY PROTEIN"/>
    <property type="match status" value="1"/>
</dbReference>
<feature type="DNA-binding region" description="H-T-H motif" evidence="4">
    <location>
        <begin position="34"/>
        <end position="53"/>
    </location>
</feature>
<dbReference type="InterPro" id="IPR050109">
    <property type="entry name" value="HTH-type_TetR-like_transc_reg"/>
</dbReference>
<dbReference type="GO" id="GO:0003700">
    <property type="term" value="F:DNA-binding transcription factor activity"/>
    <property type="evidence" value="ECO:0007669"/>
    <property type="project" value="TreeGrafter"/>
</dbReference>
<evidence type="ECO:0000256" key="2">
    <source>
        <dbReference type="ARBA" id="ARBA00023125"/>
    </source>
</evidence>
<dbReference type="EMBL" id="BMEM01000003">
    <property type="protein sequence ID" value="GGF52534.1"/>
    <property type="molecule type" value="Genomic_DNA"/>
</dbReference>
<accession>A0A917F723</accession>
<reference evidence="6" key="2">
    <citation type="submission" date="2020-09" db="EMBL/GenBank/DDBJ databases">
        <authorList>
            <person name="Sun Q."/>
            <person name="Zhou Y."/>
        </authorList>
    </citation>
    <scope>NUCLEOTIDE SEQUENCE</scope>
    <source>
        <strain evidence="6">CGMCC 1.12160</strain>
    </source>
</reference>
<dbReference type="Gene3D" id="1.10.357.10">
    <property type="entry name" value="Tetracycline Repressor, domain 2"/>
    <property type="match status" value="1"/>
</dbReference>
<dbReference type="RefSeq" id="WP_188430445.1">
    <property type="nucleotide sequence ID" value="NZ_BAABKH010000003.1"/>
</dbReference>
<evidence type="ECO:0000256" key="1">
    <source>
        <dbReference type="ARBA" id="ARBA00023015"/>
    </source>
</evidence>
<proteinExistence type="predicted"/>
<reference evidence="6" key="1">
    <citation type="journal article" date="2014" name="Int. J. Syst. Evol. Microbiol.">
        <title>Complete genome sequence of Corynebacterium casei LMG S-19264T (=DSM 44701T), isolated from a smear-ripened cheese.</title>
        <authorList>
            <consortium name="US DOE Joint Genome Institute (JGI-PGF)"/>
            <person name="Walter F."/>
            <person name="Albersmeier A."/>
            <person name="Kalinowski J."/>
            <person name="Ruckert C."/>
        </authorList>
    </citation>
    <scope>NUCLEOTIDE SEQUENCE</scope>
    <source>
        <strain evidence="6">CGMCC 1.12160</strain>
    </source>
</reference>
<gene>
    <name evidence="6" type="ORF">GCM10011366_20420</name>
</gene>
<comment type="caution">
    <text evidence="6">The sequence shown here is derived from an EMBL/GenBank/DDBJ whole genome shotgun (WGS) entry which is preliminary data.</text>
</comment>
<evidence type="ECO:0000256" key="3">
    <source>
        <dbReference type="ARBA" id="ARBA00023163"/>
    </source>
</evidence>
<evidence type="ECO:0000313" key="6">
    <source>
        <dbReference type="EMBL" id="GGF52534.1"/>
    </source>
</evidence>
<keyword evidence="1" id="KW-0805">Transcription regulation</keyword>
<sequence>MSTSSRTERHQATREEILSVAWALSTEKGLTGWSLRELAAAVGMRAPSLYVYFAAKDHIYDAMFRHSYEALLDAGTSADLPDDPRARLRAIAGTFFDFATDNPARLQLMFWRVIPGFTPSPEAYAASVQVVERVREAFEQIGITDPAALDLWTALMSGLVTQQVSNEPGGERWRRLLDDAVEMFASAQVR</sequence>
<keyword evidence="2 4" id="KW-0238">DNA-binding</keyword>
<feature type="domain" description="HTH tetR-type" evidence="5">
    <location>
        <begin position="11"/>
        <end position="71"/>
    </location>
</feature>
<organism evidence="6 7">
    <name type="scientific">Ornithinimicrobium tianjinense</name>
    <dbReference type="NCBI Taxonomy" id="1195761"/>
    <lineage>
        <taxon>Bacteria</taxon>
        <taxon>Bacillati</taxon>
        <taxon>Actinomycetota</taxon>
        <taxon>Actinomycetes</taxon>
        <taxon>Micrococcales</taxon>
        <taxon>Ornithinimicrobiaceae</taxon>
        <taxon>Ornithinimicrobium</taxon>
    </lineage>
</organism>
<dbReference type="Pfam" id="PF13305">
    <property type="entry name" value="TetR_C_33"/>
    <property type="match status" value="1"/>
</dbReference>
<evidence type="ECO:0000313" key="7">
    <source>
        <dbReference type="Proteomes" id="UP000605670"/>
    </source>
</evidence>
<dbReference type="InterPro" id="IPR009057">
    <property type="entry name" value="Homeodomain-like_sf"/>
</dbReference>
<dbReference type="GO" id="GO:0000976">
    <property type="term" value="F:transcription cis-regulatory region binding"/>
    <property type="evidence" value="ECO:0007669"/>
    <property type="project" value="TreeGrafter"/>
</dbReference>
<protein>
    <recommendedName>
        <fullName evidence="5">HTH tetR-type domain-containing protein</fullName>
    </recommendedName>
</protein>
<name>A0A917F723_9MICO</name>
<dbReference type="PANTHER" id="PTHR30055">
    <property type="entry name" value="HTH-TYPE TRANSCRIPTIONAL REGULATOR RUTR"/>
    <property type="match status" value="1"/>
</dbReference>
<dbReference type="InterPro" id="IPR036271">
    <property type="entry name" value="Tet_transcr_reg_TetR-rel_C_sf"/>
</dbReference>
<evidence type="ECO:0000256" key="4">
    <source>
        <dbReference type="PROSITE-ProRule" id="PRU00335"/>
    </source>
</evidence>
<keyword evidence="3" id="KW-0804">Transcription</keyword>
<dbReference type="SUPFAM" id="SSF46689">
    <property type="entry name" value="Homeodomain-like"/>
    <property type="match status" value="1"/>
</dbReference>
<dbReference type="AlphaFoldDB" id="A0A917F723"/>
<dbReference type="InterPro" id="IPR001647">
    <property type="entry name" value="HTH_TetR"/>
</dbReference>
<dbReference type="Pfam" id="PF00440">
    <property type="entry name" value="TetR_N"/>
    <property type="match status" value="1"/>
</dbReference>
<dbReference type="InterPro" id="IPR025996">
    <property type="entry name" value="MT1864/Rv1816-like_C"/>
</dbReference>
<keyword evidence="7" id="KW-1185">Reference proteome</keyword>
<dbReference type="SUPFAM" id="SSF48498">
    <property type="entry name" value="Tetracyclin repressor-like, C-terminal domain"/>
    <property type="match status" value="1"/>
</dbReference>
<dbReference type="Proteomes" id="UP000605670">
    <property type="component" value="Unassembled WGS sequence"/>
</dbReference>